<organism evidence="6 7">
    <name type="scientific">Cryptosporidium xiaoi</name>
    <dbReference type="NCBI Taxonomy" id="659607"/>
    <lineage>
        <taxon>Eukaryota</taxon>
        <taxon>Sar</taxon>
        <taxon>Alveolata</taxon>
        <taxon>Apicomplexa</taxon>
        <taxon>Conoidasida</taxon>
        <taxon>Coccidia</taxon>
        <taxon>Eucoccidiorida</taxon>
        <taxon>Eimeriorina</taxon>
        <taxon>Cryptosporidiidae</taxon>
        <taxon>Cryptosporidium</taxon>
    </lineage>
</organism>
<evidence type="ECO:0000256" key="5">
    <source>
        <dbReference type="SAM" id="Phobius"/>
    </source>
</evidence>
<comment type="pathway">
    <text evidence="1">Glycolipid biosynthesis; glycosylphosphatidylinositol-anchor biosynthesis.</text>
</comment>
<feature type="transmembrane region" description="Helical" evidence="5">
    <location>
        <begin position="409"/>
        <end position="428"/>
    </location>
</feature>
<evidence type="ECO:0000256" key="2">
    <source>
        <dbReference type="ARBA" id="ARBA00009941"/>
    </source>
</evidence>
<evidence type="ECO:0000313" key="6">
    <source>
        <dbReference type="EMBL" id="KAK6590840.1"/>
    </source>
</evidence>
<dbReference type="InterPro" id="IPR001096">
    <property type="entry name" value="Peptidase_C13"/>
</dbReference>
<dbReference type="PRINTS" id="PR00776">
    <property type="entry name" value="HEMOGLOBNASE"/>
</dbReference>
<dbReference type="Gene3D" id="3.40.50.1460">
    <property type="match status" value="1"/>
</dbReference>
<dbReference type="GO" id="GO:0016255">
    <property type="term" value="P:attachment of GPI anchor to protein"/>
    <property type="evidence" value="ECO:0007669"/>
    <property type="project" value="InterPro"/>
</dbReference>
<keyword evidence="5" id="KW-0812">Transmembrane</keyword>
<dbReference type="PANTHER" id="PTHR48067">
    <property type="entry name" value="GPI-ANCHOR TRANSAMIDASE"/>
    <property type="match status" value="1"/>
</dbReference>
<keyword evidence="4" id="KW-0732">Signal</keyword>
<dbReference type="GO" id="GO:0006508">
    <property type="term" value="P:proteolysis"/>
    <property type="evidence" value="ECO:0007669"/>
    <property type="project" value="InterPro"/>
</dbReference>
<keyword evidence="6" id="KW-0808">Transferase</keyword>
<reference evidence="6 7" key="1">
    <citation type="submission" date="2023-10" db="EMBL/GenBank/DDBJ databases">
        <title>Comparative genomics analysis reveals potential genetic determinants of host preference in Cryptosporidium xiaoi.</title>
        <authorList>
            <person name="Xiao L."/>
            <person name="Li J."/>
        </authorList>
    </citation>
    <scope>NUCLEOTIDE SEQUENCE [LARGE SCALE GENOMIC DNA]</scope>
    <source>
        <strain evidence="6 7">52996</strain>
    </source>
</reference>
<dbReference type="Proteomes" id="UP001311799">
    <property type="component" value="Unassembled WGS sequence"/>
</dbReference>
<name>A0AAV9Y3N9_9CRYT</name>
<keyword evidence="5" id="KW-1133">Transmembrane helix</keyword>
<dbReference type="GO" id="GO:0003923">
    <property type="term" value="F:GPI-anchor transamidase activity"/>
    <property type="evidence" value="ECO:0007669"/>
    <property type="project" value="InterPro"/>
</dbReference>
<dbReference type="GO" id="GO:0006506">
    <property type="term" value="P:GPI anchor biosynthetic process"/>
    <property type="evidence" value="ECO:0007669"/>
    <property type="project" value="UniProtKB-KW"/>
</dbReference>
<dbReference type="InterPro" id="IPR028361">
    <property type="entry name" value="GPI_transamidase"/>
</dbReference>
<comment type="similarity">
    <text evidence="2">Belongs to the peptidase C13 family.</text>
</comment>
<dbReference type="EMBL" id="JAWDEY010000003">
    <property type="protein sequence ID" value="KAK6590840.1"/>
    <property type="molecule type" value="Genomic_DNA"/>
</dbReference>
<gene>
    <name evidence="6" type="ORF">RS030_121998</name>
</gene>
<sequence length="429" mass="49232">MILKGEYLFGFLRKLVPLLLFYLHIFKPNGLTTQRQISLIGLGGDNNWAVIVSTSRYWYNYRHNTNALAYYNFLKKNGFQDDNIILMLAEDIPCNPRNTLPGGVYSEKDNLFYNKNPIIGITECASIDYKEDDVTVANLIRVLTGKHDYHTPNRKRLLSNENSNIFIFLTGHGGDGFLKFQDFEEINSLEISNSIAEMRTQKRYKRIFIISETCQASTLHREIISDEVYAIGCSSLGESSYSRHSKHEIGVATIDRFTYHSLKDLGKLNKNNKLTILSFVSMYPRAIINSTPQLVYNSGKSDINKIDINQFLFSESIPVNPFNPANLDLNGVKPEILEIRNPKEDVVECSIFRELFLINNYQKSHLPILSECRHKDSIIKTMKSSPYWKLLLMVTKSKEKVEDPPNIDIYLSILSVLVAIVLGYYSYIF</sequence>
<dbReference type="AlphaFoldDB" id="A0AAV9Y3N9"/>
<dbReference type="PANTHER" id="PTHR48067:SF1">
    <property type="entry name" value="GPI-ANCHOR TRANSAMIDASE"/>
    <property type="match status" value="1"/>
</dbReference>
<evidence type="ECO:0000313" key="7">
    <source>
        <dbReference type="Proteomes" id="UP001311799"/>
    </source>
</evidence>
<evidence type="ECO:0000256" key="4">
    <source>
        <dbReference type="ARBA" id="ARBA00022729"/>
    </source>
</evidence>
<dbReference type="Pfam" id="PF01650">
    <property type="entry name" value="Peptidase_C13"/>
    <property type="match status" value="1"/>
</dbReference>
<accession>A0AAV9Y3N9</accession>
<protein>
    <submittedName>
        <fullName evidence="6">Glycosyl transferase</fullName>
    </submittedName>
</protein>
<keyword evidence="3" id="KW-0337">GPI-anchor biosynthesis</keyword>
<proteinExistence type="inferred from homology"/>
<keyword evidence="5" id="KW-0472">Membrane</keyword>
<dbReference type="GO" id="GO:0042765">
    <property type="term" value="C:GPI-anchor transamidase complex"/>
    <property type="evidence" value="ECO:0007669"/>
    <property type="project" value="InterPro"/>
</dbReference>
<evidence type="ECO:0000256" key="3">
    <source>
        <dbReference type="ARBA" id="ARBA00022502"/>
    </source>
</evidence>
<keyword evidence="7" id="KW-1185">Reference proteome</keyword>
<evidence type="ECO:0000256" key="1">
    <source>
        <dbReference type="ARBA" id="ARBA00004687"/>
    </source>
</evidence>
<comment type="caution">
    <text evidence="6">The sequence shown here is derived from an EMBL/GenBank/DDBJ whole genome shotgun (WGS) entry which is preliminary data.</text>
</comment>